<reference evidence="3" key="1">
    <citation type="submission" date="2021-06" db="EMBL/GenBank/DDBJ databases">
        <authorList>
            <consortium name="DOE Joint Genome Institute"/>
            <person name="Mondo S.J."/>
            <person name="Amses K.R."/>
            <person name="Simmons D.R."/>
            <person name="Longcore J.E."/>
            <person name="Seto K."/>
            <person name="Alves G.H."/>
            <person name="Bonds A.E."/>
            <person name="Quandt C.A."/>
            <person name="Davis W.J."/>
            <person name="Chang Y."/>
            <person name="Letcher P.M."/>
            <person name="Powell M.J."/>
            <person name="Kuo A."/>
            <person name="Labutti K."/>
            <person name="Pangilinan J."/>
            <person name="Andreopoulos W."/>
            <person name="Tritt A."/>
            <person name="Riley R."/>
            <person name="Hundley H."/>
            <person name="Johnson J."/>
            <person name="Lipzen A."/>
            <person name="Barry K."/>
            <person name="Berbee M.L."/>
            <person name="Buchler N.E."/>
            <person name="Grigoriev I.V."/>
            <person name="Spatafora J.W."/>
            <person name="Stajich J.E."/>
            <person name="James T.Y."/>
        </authorList>
    </citation>
    <scope>NUCLEOTIDE SEQUENCE</scope>
    <source>
        <strain evidence="3">AG</strain>
    </source>
</reference>
<dbReference type="Proteomes" id="UP001206595">
    <property type="component" value="Unassembled WGS sequence"/>
</dbReference>
<keyword evidence="4" id="KW-1185">Reference proteome</keyword>
<evidence type="ECO:0000259" key="2">
    <source>
        <dbReference type="Pfam" id="PF13649"/>
    </source>
</evidence>
<evidence type="ECO:0000256" key="1">
    <source>
        <dbReference type="SAM" id="MobiDB-lite"/>
    </source>
</evidence>
<comment type="caution">
    <text evidence="3">The sequence shown here is derived from an EMBL/GenBank/DDBJ whole genome shotgun (WGS) entry which is preliminary data.</text>
</comment>
<dbReference type="InterPro" id="IPR041698">
    <property type="entry name" value="Methyltransf_25"/>
</dbReference>
<protein>
    <recommendedName>
        <fullName evidence="2">Methyltransferase domain-containing protein</fullName>
    </recommendedName>
</protein>
<dbReference type="CDD" id="cd02440">
    <property type="entry name" value="AdoMet_MTases"/>
    <property type="match status" value="1"/>
</dbReference>
<feature type="region of interest" description="Disordered" evidence="1">
    <location>
        <begin position="1"/>
        <end position="36"/>
    </location>
</feature>
<feature type="compositionally biased region" description="Polar residues" evidence="1">
    <location>
        <begin position="1"/>
        <end position="12"/>
    </location>
</feature>
<dbReference type="PANTHER" id="PTHR43591">
    <property type="entry name" value="METHYLTRANSFERASE"/>
    <property type="match status" value="1"/>
</dbReference>
<dbReference type="InterPro" id="IPR029063">
    <property type="entry name" value="SAM-dependent_MTases_sf"/>
</dbReference>
<dbReference type="GeneID" id="75914402"/>
<dbReference type="GO" id="GO:0008168">
    <property type="term" value="F:methyltransferase activity"/>
    <property type="evidence" value="ECO:0007669"/>
    <property type="project" value="TreeGrafter"/>
</dbReference>
<organism evidence="3 4">
    <name type="scientific">Umbelopsis ramanniana AG</name>
    <dbReference type="NCBI Taxonomy" id="1314678"/>
    <lineage>
        <taxon>Eukaryota</taxon>
        <taxon>Fungi</taxon>
        <taxon>Fungi incertae sedis</taxon>
        <taxon>Mucoromycota</taxon>
        <taxon>Mucoromycotina</taxon>
        <taxon>Umbelopsidomycetes</taxon>
        <taxon>Umbelopsidales</taxon>
        <taxon>Umbelopsidaceae</taxon>
        <taxon>Umbelopsis</taxon>
    </lineage>
</organism>
<evidence type="ECO:0000313" key="3">
    <source>
        <dbReference type="EMBL" id="KAI8579726.1"/>
    </source>
</evidence>
<dbReference type="Gene3D" id="3.40.50.150">
    <property type="entry name" value="Vaccinia Virus protein VP39"/>
    <property type="match status" value="1"/>
</dbReference>
<evidence type="ECO:0000313" key="4">
    <source>
        <dbReference type="Proteomes" id="UP001206595"/>
    </source>
</evidence>
<gene>
    <name evidence="3" type="ORF">K450DRAFT_241214</name>
</gene>
<dbReference type="RefSeq" id="XP_051444730.1">
    <property type="nucleotide sequence ID" value="XM_051589057.1"/>
</dbReference>
<dbReference type="SUPFAM" id="SSF53335">
    <property type="entry name" value="S-adenosyl-L-methionine-dependent methyltransferases"/>
    <property type="match status" value="1"/>
</dbReference>
<dbReference type="PANTHER" id="PTHR43591:SF24">
    <property type="entry name" value="2-METHOXY-6-POLYPRENYL-1,4-BENZOQUINOL METHYLASE, MITOCHONDRIAL"/>
    <property type="match status" value="1"/>
</dbReference>
<name>A0AAD5E9B5_UMBRA</name>
<reference evidence="3" key="2">
    <citation type="journal article" date="2022" name="Proc. Natl. Acad. Sci. U.S.A.">
        <title>Diploid-dominant life cycles characterize the early evolution of Fungi.</title>
        <authorList>
            <person name="Amses K.R."/>
            <person name="Simmons D.R."/>
            <person name="Longcore J.E."/>
            <person name="Mondo S.J."/>
            <person name="Seto K."/>
            <person name="Jeronimo G.H."/>
            <person name="Bonds A.E."/>
            <person name="Quandt C.A."/>
            <person name="Davis W.J."/>
            <person name="Chang Y."/>
            <person name="Federici B.A."/>
            <person name="Kuo A."/>
            <person name="LaButti K."/>
            <person name="Pangilinan J."/>
            <person name="Andreopoulos W."/>
            <person name="Tritt A."/>
            <person name="Riley R."/>
            <person name="Hundley H."/>
            <person name="Johnson J."/>
            <person name="Lipzen A."/>
            <person name="Barry K."/>
            <person name="Lang B.F."/>
            <person name="Cuomo C.A."/>
            <person name="Buchler N.E."/>
            <person name="Grigoriev I.V."/>
            <person name="Spatafora J.W."/>
            <person name="Stajich J.E."/>
            <person name="James T.Y."/>
        </authorList>
    </citation>
    <scope>NUCLEOTIDE SEQUENCE</scope>
    <source>
        <strain evidence="3">AG</strain>
    </source>
</reference>
<accession>A0AAD5E9B5</accession>
<sequence>MGNSPSKQSSVEPRSRTTKQPLVPPPSELKKSNQVIQGRTFHDISSTYFLPMDDEENDRLHEEHFLIKAGLGGNLLDEALLSSKLQDGAMVLDIGCGPGTWLLDLATEYPSSTFHGMDIAPTFPTMIKPPNVTFKIGDALDNLPYRSDTFDLVQIRLMVAAFRFDEWDTVYKNVMRVLKPGGYIQVMEPDIRLFAEHNDVAIQDYSTRVTRFLQKRQQDPDLIHKLGPLLKRNGYTIIMEKVNESPLGWGSRLSEIIGDDYIRGMKAAAPIVANDFEMSMEQYEHTLDNISTRFVRAKTYIHSFLGLAQKPGTDDD</sequence>
<proteinExistence type="predicted"/>
<dbReference type="AlphaFoldDB" id="A0AAD5E9B5"/>
<feature type="domain" description="Methyltransferase" evidence="2">
    <location>
        <begin position="91"/>
        <end position="182"/>
    </location>
</feature>
<dbReference type="EMBL" id="MU620918">
    <property type="protein sequence ID" value="KAI8579726.1"/>
    <property type="molecule type" value="Genomic_DNA"/>
</dbReference>
<dbReference type="Pfam" id="PF13649">
    <property type="entry name" value="Methyltransf_25"/>
    <property type="match status" value="1"/>
</dbReference>